<feature type="compositionally biased region" description="Basic and acidic residues" evidence="1">
    <location>
        <begin position="116"/>
        <end position="134"/>
    </location>
</feature>
<name>A0A172YHK2_9GAMM</name>
<evidence type="ECO:0000313" key="2">
    <source>
        <dbReference type="EMBL" id="ANF58739.1"/>
    </source>
</evidence>
<evidence type="ECO:0000256" key="1">
    <source>
        <dbReference type="SAM" id="MobiDB-lite"/>
    </source>
</evidence>
<dbReference type="EMBL" id="CP015243">
    <property type="protein sequence ID" value="ANF58739.1"/>
    <property type="molecule type" value="Genomic_DNA"/>
</dbReference>
<proteinExistence type="predicted"/>
<gene>
    <name evidence="2" type="ORF">A5892_15730</name>
</gene>
<feature type="region of interest" description="Disordered" evidence="1">
    <location>
        <begin position="112"/>
        <end position="147"/>
    </location>
</feature>
<sequence length="147" mass="15761">MTSVSPCSERRPPWLYAWPLLALLGGCQSTLGPLDWDGGYQRVDSDGDATTTQTLLLPRRCTLAEPAEHGATVALPPGCANDLNLQQTVVNPRELVIGTAMGPARAAPVAAAAQERLSDREQANQRRRQLEQEARNALGDSGTTNDL</sequence>
<reference evidence="2 3" key="1">
    <citation type="submission" date="2016-04" db="EMBL/GenBank/DDBJ databases">
        <title>Complete Genome Sequence of Halotalea alkalilenta IHB B 13600.</title>
        <authorList>
            <person name="Swarnkar M.K."/>
            <person name="Sharma A."/>
            <person name="Kaushal K."/>
            <person name="Soni R."/>
            <person name="Rana S."/>
            <person name="Singh A.K."/>
            <person name="Gulati A."/>
        </authorList>
    </citation>
    <scope>NUCLEOTIDE SEQUENCE [LARGE SCALE GENOMIC DNA]</scope>
    <source>
        <strain evidence="2 3">IHB B 13600</strain>
    </source>
</reference>
<keyword evidence="3" id="KW-1185">Reference proteome</keyword>
<protein>
    <submittedName>
        <fullName evidence="2">Uncharacterized protein</fullName>
    </submittedName>
</protein>
<dbReference type="KEGG" id="haa:A5892_15730"/>
<dbReference type="STRING" id="376489.A5892_15730"/>
<dbReference type="AlphaFoldDB" id="A0A172YHK2"/>
<dbReference type="RefSeq" id="WP_064123594.1">
    <property type="nucleotide sequence ID" value="NZ_CP015243.1"/>
</dbReference>
<accession>A0A172YHK2</accession>
<evidence type="ECO:0000313" key="3">
    <source>
        <dbReference type="Proteomes" id="UP000077875"/>
    </source>
</evidence>
<dbReference type="Proteomes" id="UP000077875">
    <property type="component" value="Chromosome"/>
</dbReference>
<organism evidence="2 3">
    <name type="scientific">Halotalea alkalilenta</name>
    <dbReference type="NCBI Taxonomy" id="376489"/>
    <lineage>
        <taxon>Bacteria</taxon>
        <taxon>Pseudomonadati</taxon>
        <taxon>Pseudomonadota</taxon>
        <taxon>Gammaproteobacteria</taxon>
        <taxon>Oceanospirillales</taxon>
        <taxon>Halomonadaceae</taxon>
        <taxon>Halotalea</taxon>
    </lineage>
</organism>